<dbReference type="RefSeq" id="XP_007918545.1">
    <property type="nucleotide sequence ID" value="XM_007920354.1"/>
</dbReference>
<dbReference type="GO" id="GO:0043332">
    <property type="term" value="C:mating projection tip"/>
    <property type="evidence" value="ECO:0007669"/>
    <property type="project" value="TreeGrafter"/>
</dbReference>
<feature type="coiled-coil region" evidence="3">
    <location>
        <begin position="1121"/>
        <end position="1148"/>
    </location>
</feature>
<dbReference type="SMART" id="SM01140">
    <property type="entry name" value="Drf_GBD"/>
    <property type="match status" value="1"/>
</dbReference>
<dbReference type="GO" id="GO:0005938">
    <property type="term" value="C:cell cortex"/>
    <property type="evidence" value="ECO:0007669"/>
    <property type="project" value="UniProtKB-ARBA"/>
</dbReference>
<comment type="similarity">
    <text evidence="2">Belongs to the formin homology family. BNI1 subfamily.</text>
</comment>
<dbReference type="SMART" id="SM01139">
    <property type="entry name" value="Drf_FH3"/>
    <property type="match status" value="1"/>
</dbReference>
<dbReference type="Gene3D" id="1.25.10.10">
    <property type="entry name" value="Leucine-rich Repeat Variant"/>
    <property type="match status" value="1"/>
</dbReference>
<feature type="compositionally biased region" description="Pro residues" evidence="4">
    <location>
        <begin position="731"/>
        <end position="756"/>
    </location>
</feature>
<dbReference type="InterPro" id="IPR014767">
    <property type="entry name" value="DAD_dom"/>
</dbReference>
<dbReference type="InterPro" id="IPR011989">
    <property type="entry name" value="ARM-like"/>
</dbReference>
<keyword evidence="9" id="KW-1185">Reference proteome</keyword>
<dbReference type="GO" id="GO:0031267">
    <property type="term" value="F:small GTPase binding"/>
    <property type="evidence" value="ECO:0007669"/>
    <property type="project" value="InterPro"/>
</dbReference>
<dbReference type="HOGENOM" id="CLU_001313_1_0_1"/>
<dbReference type="InterPro" id="IPR042201">
    <property type="entry name" value="FH2_Formin_sf"/>
</dbReference>
<accession>R8BBE9</accession>
<dbReference type="PROSITE" id="PS51232">
    <property type="entry name" value="GBD_FH3"/>
    <property type="match status" value="1"/>
</dbReference>
<feature type="domain" description="DAD" evidence="5">
    <location>
        <begin position="1268"/>
        <end position="1300"/>
    </location>
</feature>
<dbReference type="Gene3D" id="1.20.58.2220">
    <property type="entry name" value="Formin, FH2 domain"/>
    <property type="match status" value="1"/>
</dbReference>
<dbReference type="InterPro" id="IPR010473">
    <property type="entry name" value="GTPase-bd"/>
</dbReference>
<dbReference type="GO" id="GO:0032991">
    <property type="term" value="C:protein-containing complex"/>
    <property type="evidence" value="ECO:0007669"/>
    <property type="project" value="UniProtKB-ARBA"/>
</dbReference>
<dbReference type="eggNOG" id="KOG1922">
    <property type="taxonomic scope" value="Eukaryota"/>
</dbReference>
<dbReference type="GO" id="GO:0030010">
    <property type="term" value="P:establishment of cell polarity"/>
    <property type="evidence" value="ECO:0007669"/>
    <property type="project" value="UniProtKB-ARBA"/>
</dbReference>
<evidence type="ECO:0000259" key="6">
    <source>
        <dbReference type="PROSITE" id="PS51232"/>
    </source>
</evidence>
<dbReference type="OrthoDB" id="1104827at2759"/>
<dbReference type="Pfam" id="PF06371">
    <property type="entry name" value="Drf_GBD"/>
    <property type="match status" value="1"/>
</dbReference>
<dbReference type="EMBL" id="KB933326">
    <property type="protein sequence ID" value="EON96658.1"/>
    <property type="molecule type" value="Genomic_DNA"/>
</dbReference>
<feature type="compositionally biased region" description="Pro residues" evidence="4">
    <location>
        <begin position="765"/>
        <end position="809"/>
    </location>
</feature>
<dbReference type="GO" id="GO:0033554">
    <property type="term" value="P:cellular response to stress"/>
    <property type="evidence" value="ECO:0007669"/>
    <property type="project" value="UniProtKB-ARBA"/>
</dbReference>
<evidence type="ECO:0000313" key="9">
    <source>
        <dbReference type="Proteomes" id="UP000014074"/>
    </source>
</evidence>
<feature type="compositionally biased region" description="Basic and acidic residues" evidence="4">
    <location>
        <begin position="1381"/>
        <end position="1400"/>
    </location>
</feature>
<feature type="region of interest" description="Disordered" evidence="4">
    <location>
        <begin position="622"/>
        <end position="654"/>
    </location>
</feature>
<feature type="compositionally biased region" description="Low complexity" evidence="4">
    <location>
        <begin position="1432"/>
        <end position="1443"/>
    </location>
</feature>
<dbReference type="FunFam" id="1.25.10.10:FF:000291">
    <property type="entry name" value="Cytokinesis protein sepA"/>
    <property type="match status" value="1"/>
</dbReference>
<dbReference type="InterPro" id="IPR016024">
    <property type="entry name" value="ARM-type_fold"/>
</dbReference>
<dbReference type="GO" id="GO:0015629">
    <property type="term" value="C:actin cytoskeleton"/>
    <property type="evidence" value="ECO:0007669"/>
    <property type="project" value="UniProtKB-ARBA"/>
</dbReference>
<feature type="compositionally biased region" description="Basic and acidic residues" evidence="4">
    <location>
        <begin position="981"/>
        <end position="992"/>
    </location>
</feature>
<dbReference type="InterPro" id="IPR014768">
    <property type="entry name" value="GBD/FH3_dom"/>
</dbReference>
<keyword evidence="1 3" id="KW-0175">Coiled coil</keyword>
<feature type="coiled-coil region" evidence="3">
    <location>
        <begin position="483"/>
        <end position="513"/>
    </location>
</feature>
<evidence type="ECO:0000259" key="7">
    <source>
        <dbReference type="PROSITE" id="PS51444"/>
    </source>
</evidence>
<dbReference type="GO" id="GO:1903475">
    <property type="term" value="P:mitotic actomyosin contractile ring assembly"/>
    <property type="evidence" value="ECO:0007669"/>
    <property type="project" value="TreeGrafter"/>
</dbReference>
<evidence type="ECO:0000256" key="3">
    <source>
        <dbReference type="SAM" id="Coils"/>
    </source>
</evidence>
<feature type="compositionally biased region" description="Basic residues" evidence="4">
    <location>
        <begin position="1295"/>
        <end position="1307"/>
    </location>
</feature>
<name>R8BBE9_PHAM7</name>
<evidence type="ECO:0000256" key="4">
    <source>
        <dbReference type="SAM" id="MobiDB-lite"/>
    </source>
</evidence>
<evidence type="ECO:0000313" key="8">
    <source>
        <dbReference type="EMBL" id="EON96658.1"/>
    </source>
</evidence>
<dbReference type="GO" id="GO:0051016">
    <property type="term" value="P:barbed-end actin filament capping"/>
    <property type="evidence" value="ECO:0007669"/>
    <property type="project" value="TreeGrafter"/>
</dbReference>
<proteinExistence type="inferred from homology"/>
<feature type="domain" description="GBD/FH3" evidence="6">
    <location>
        <begin position="1"/>
        <end position="412"/>
    </location>
</feature>
<dbReference type="Proteomes" id="UP000014074">
    <property type="component" value="Unassembled WGS sequence"/>
</dbReference>
<feature type="domain" description="FH2" evidence="7">
    <location>
        <begin position="831"/>
        <end position="1252"/>
    </location>
</feature>
<dbReference type="Pfam" id="PF06367">
    <property type="entry name" value="Drf_FH3"/>
    <property type="match status" value="1"/>
</dbReference>
<dbReference type="PANTHER" id="PTHR47102:SF2">
    <property type="entry name" value="PROTEIN BNI1"/>
    <property type="match status" value="1"/>
</dbReference>
<dbReference type="PANTHER" id="PTHR47102">
    <property type="entry name" value="PROTEIN BNI1"/>
    <property type="match status" value="1"/>
</dbReference>
<feature type="compositionally biased region" description="Polar residues" evidence="4">
    <location>
        <begin position="701"/>
        <end position="718"/>
    </location>
</feature>
<dbReference type="Gene3D" id="6.10.30.50">
    <property type="match status" value="1"/>
</dbReference>
<feature type="region of interest" description="Disordered" evidence="4">
    <location>
        <begin position="970"/>
        <end position="992"/>
    </location>
</feature>
<dbReference type="InterPro" id="IPR051661">
    <property type="entry name" value="Actin_filament_regulator"/>
</dbReference>
<dbReference type="GO" id="GO:0003779">
    <property type="term" value="F:actin binding"/>
    <property type="evidence" value="ECO:0007669"/>
    <property type="project" value="InterPro"/>
</dbReference>
<dbReference type="GO" id="GO:0000131">
    <property type="term" value="C:incipient cellular bud site"/>
    <property type="evidence" value="ECO:0007669"/>
    <property type="project" value="UniProtKB-ARBA"/>
</dbReference>
<dbReference type="SMART" id="SM00498">
    <property type="entry name" value="FH2"/>
    <property type="match status" value="1"/>
</dbReference>
<dbReference type="FunFam" id="1.10.238.150:FF:000003">
    <property type="entry name" value="Cytokinesis protein SepA"/>
    <property type="match status" value="1"/>
</dbReference>
<dbReference type="InterPro" id="IPR010472">
    <property type="entry name" value="FH3_dom"/>
</dbReference>
<dbReference type="FunFam" id="1.20.58.2220:FF:000006">
    <property type="entry name" value="Cytokinesis protein sepA"/>
    <property type="match status" value="1"/>
</dbReference>
<dbReference type="SUPFAM" id="SSF101447">
    <property type="entry name" value="Formin homology 2 domain (FH2 domain)"/>
    <property type="match status" value="1"/>
</dbReference>
<dbReference type="GeneID" id="19328626"/>
<dbReference type="GO" id="GO:0005934">
    <property type="term" value="C:cellular bud tip"/>
    <property type="evidence" value="ECO:0007669"/>
    <property type="project" value="UniProtKB-ARBA"/>
</dbReference>
<feature type="region of interest" description="Disordered" evidence="4">
    <location>
        <begin position="1283"/>
        <end position="1443"/>
    </location>
</feature>
<protein>
    <submittedName>
        <fullName evidence="8">Putative cytokinesis protein sepa protein</fullName>
    </submittedName>
</protein>
<evidence type="ECO:0000256" key="1">
    <source>
        <dbReference type="ARBA" id="ARBA00023054"/>
    </source>
</evidence>
<dbReference type="PROSITE" id="PS51231">
    <property type="entry name" value="DAD"/>
    <property type="match status" value="1"/>
</dbReference>
<dbReference type="PROSITE" id="PS51444">
    <property type="entry name" value="FH2"/>
    <property type="match status" value="1"/>
</dbReference>
<dbReference type="Pfam" id="PF02181">
    <property type="entry name" value="FH2"/>
    <property type="match status" value="1"/>
</dbReference>
<dbReference type="Gene3D" id="1.10.238.150">
    <property type="entry name" value="Formin, FH3 diaphanous domain"/>
    <property type="match status" value="1"/>
</dbReference>
<evidence type="ECO:0000259" key="5">
    <source>
        <dbReference type="PROSITE" id="PS51231"/>
    </source>
</evidence>
<dbReference type="FunFam" id="6.10.30.50:FF:000001">
    <property type="entry name" value="Cytokinesis sepA protein"/>
    <property type="match status" value="1"/>
</dbReference>
<evidence type="ECO:0000256" key="2">
    <source>
        <dbReference type="ARBA" id="ARBA00037935"/>
    </source>
</evidence>
<dbReference type="KEGG" id="tmn:UCRPA7_7832"/>
<dbReference type="SUPFAM" id="SSF48371">
    <property type="entry name" value="ARM repeat"/>
    <property type="match status" value="1"/>
</dbReference>
<reference evidence="9" key="1">
    <citation type="journal article" date="2013" name="Genome Announc.">
        <title>Draft genome sequence of the ascomycete Phaeoacremonium aleophilum strain UCR-PA7, a causal agent of the esca disease complex in grapevines.</title>
        <authorList>
            <person name="Blanco-Ulate B."/>
            <person name="Rolshausen P."/>
            <person name="Cantu D."/>
        </authorList>
    </citation>
    <scope>NUCLEOTIDE SEQUENCE [LARGE SCALE GENOMIC DNA]</scope>
    <source>
        <strain evidence="9">UCR-PA7</strain>
    </source>
</reference>
<dbReference type="GO" id="GO:0032153">
    <property type="term" value="C:cell division site"/>
    <property type="evidence" value="ECO:0007669"/>
    <property type="project" value="TreeGrafter"/>
</dbReference>
<feature type="region of interest" description="Disordered" evidence="4">
    <location>
        <begin position="687"/>
        <end position="814"/>
    </location>
</feature>
<sequence>MQKRGWHNLPDQARRQMIAYPAAKKWTLIYQDRLTEWQGDQKRRATAKPGQYSNFDVTTFSDEEGSPEWYVRKVMDNSLDTKGLGSLEVNLRTQQIGWVKRFIECQGQVALTNVLLKINRKSAVGPAAPEGSRGEKNLDREYDIVKCLKALMNNKFGADDALTHQQVIVALATSLISPRLSTRKLVSEVLTFLCHWADGQGHMKVIGAMDNVKNSQAENGRFDAWMRLVEVTVDGRGKMGSLVGASEEVRSGGIGMENLLMEYAVATLILINMIIDAPEKDLQLRIHIRAQFTACGIRRILTKMESFQYDLIDKQIERFRTNEAIDYEDMLERENSSIKDSIEGEVKDLNDPAQIVDAIQTRLQGTKTQDYFISALQHLLLIRNNDGEERLRMFQLVDSMLSYVAMDRRLPDMDLKQSLNFTVQSLLDKLHTDSEARQALDEALEARQIADAAMAERDEMRARLELGADGLVAKMQKQLDEQARFIEAQRRQAEGLKSELENIQTLRAKEAQRYELETRELYLMLRDAQDVAASNAVKGNKLGDEDPARMQGILDRERLMDRLAMQIERQKTQFKLEGRVWGDAAGPSDRLRALREEMDGYGNAAGAGTPPRDFTNSMLGSVNRQTKIPRKPVNSQGEAADRIAESGDEGEDGVIYEKPRVVEIRRPVMDPKQQSNLLGEITGKVKKYEGSDSEDGDGVTTGPSHPSLESQSPITPSDNEPPKIEITGTSGPPPPPPPPPPMPGQLPGAPPPPPGMLSPTSATGAPPPPPPPPPPPMPGTSAMPPPPPPPPPMPGVAGMPPPPPPPMPMPGTLSGHFLAQQPAFSATPTIGLPVVRPKKKLKALHWDKVDTPVTTHWAAHAPTAEEREEKYMELSRKGILDEVEKLFMAKEIKQLGQSSSKKDDKKQIISNDLRKAFEIALAKFSQYSVEKVVQMIIHCDKEVLDNQVVMDFLQKDDLCNIPDNTSKLMAPYSKDWTGPEANKENREQDPAELTRQDQIYLQTAFELHHYWKSRMRALALTRSFEPDYEEISEKIRQVVNVSESLRDSVSLMNVLGLILDIGNYMNDANKQARGFKLSSLARLAMVKDDKNESTLADLVERIVRQQYPEWEEFTGDIQGVLTAQKINIEQLQADAKKYIDNIRNVQMSLDSGNLSDPKKFHPQDRVSQIVQRCMKDARRKAEQMELYLEEMIRTYNDIMIFYGEDPQDDNARRDFFAKLALFISEWKRSREKNVQLEDTRRRNEASMKRKHAQLKIASAAGIESALPSPSSAGAMDSLLEKLRAAAPQTRDQKDRRRRARLKDRHQVRIASGQKIPDLNEIPEVEAGLQSAKSTGSAPTDDDGNLVSPGLSSPKEAEEDDVAARAALLLQGMRGDGAEDSEEKRESLRKARRQTAQDERTARRRRMREKTASTQPKEDDETKDDAMADADVPTPTAEETPTEV</sequence>
<dbReference type="InterPro" id="IPR015425">
    <property type="entry name" value="FH2_Formin"/>
</dbReference>
<dbReference type="GO" id="GO:0051017">
    <property type="term" value="P:actin filament bundle assembly"/>
    <property type="evidence" value="ECO:0007669"/>
    <property type="project" value="TreeGrafter"/>
</dbReference>
<gene>
    <name evidence="8" type="ORF">UCRPA7_7832</name>
</gene>
<organism evidence="8 9">
    <name type="scientific">Phaeoacremonium minimum (strain UCR-PA7)</name>
    <name type="common">Esca disease fungus</name>
    <name type="synonym">Togninia minima</name>
    <dbReference type="NCBI Taxonomy" id="1286976"/>
    <lineage>
        <taxon>Eukaryota</taxon>
        <taxon>Fungi</taxon>
        <taxon>Dikarya</taxon>
        <taxon>Ascomycota</taxon>
        <taxon>Pezizomycotina</taxon>
        <taxon>Sordariomycetes</taxon>
        <taxon>Sordariomycetidae</taxon>
        <taxon>Togniniales</taxon>
        <taxon>Togniniaceae</taxon>
        <taxon>Phaeoacremonium</taxon>
    </lineage>
</organism>